<dbReference type="EMBL" id="BPLR01001237">
    <property type="protein sequence ID" value="GIZ01011.1"/>
    <property type="molecule type" value="Genomic_DNA"/>
</dbReference>
<keyword evidence="2" id="KW-1185">Reference proteome</keyword>
<sequence length="137" mass="15829">MKFSVIQTTSSPPKRCGRFYRDNRDQDLAHTQSNHPQADAAQIYDVLCRGWVQGFTSRCLVSHRAYNSDFSNLSKGYTFGISTHFRFSTGVLEACKAIKLSLWEKGNRIRMDVLQFGLLPWGNVFTIPFVRQEYIKR</sequence>
<evidence type="ECO:0000313" key="1">
    <source>
        <dbReference type="EMBL" id="GIZ01011.1"/>
    </source>
</evidence>
<reference evidence="1 2" key="1">
    <citation type="submission" date="2021-06" db="EMBL/GenBank/DDBJ databases">
        <title>Caerostris extrusa draft genome.</title>
        <authorList>
            <person name="Kono N."/>
            <person name="Arakawa K."/>
        </authorList>
    </citation>
    <scope>NUCLEOTIDE SEQUENCE [LARGE SCALE GENOMIC DNA]</scope>
</reference>
<organism evidence="1 2">
    <name type="scientific">Caerostris extrusa</name>
    <name type="common">Bark spider</name>
    <name type="synonym">Caerostris bankana</name>
    <dbReference type="NCBI Taxonomy" id="172846"/>
    <lineage>
        <taxon>Eukaryota</taxon>
        <taxon>Metazoa</taxon>
        <taxon>Ecdysozoa</taxon>
        <taxon>Arthropoda</taxon>
        <taxon>Chelicerata</taxon>
        <taxon>Arachnida</taxon>
        <taxon>Araneae</taxon>
        <taxon>Araneomorphae</taxon>
        <taxon>Entelegynae</taxon>
        <taxon>Araneoidea</taxon>
        <taxon>Araneidae</taxon>
        <taxon>Caerostris</taxon>
    </lineage>
</organism>
<comment type="caution">
    <text evidence="1">The sequence shown here is derived from an EMBL/GenBank/DDBJ whole genome shotgun (WGS) entry which is preliminary data.</text>
</comment>
<protein>
    <submittedName>
        <fullName evidence="1">Uncharacterized protein</fullName>
    </submittedName>
</protein>
<accession>A0AAV4Y4X3</accession>
<gene>
    <name evidence="1" type="ORF">CEXT_485421</name>
</gene>
<name>A0AAV4Y4X3_CAEEX</name>
<evidence type="ECO:0000313" key="2">
    <source>
        <dbReference type="Proteomes" id="UP001054945"/>
    </source>
</evidence>
<dbReference type="Proteomes" id="UP001054945">
    <property type="component" value="Unassembled WGS sequence"/>
</dbReference>
<dbReference type="AlphaFoldDB" id="A0AAV4Y4X3"/>
<proteinExistence type="predicted"/>